<dbReference type="InterPro" id="IPR012675">
    <property type="entry name" value="Beta-grasp_dom_sf"/>
</dbReference>
<dbReference type="PROSITE" id="PS00197">
    <property type="entry name" value="2FE2S_FER_1"/>
    <property type="match status" value="1"/>
</dbReference>
<dbReference type="InterPro" id="IPR017927">
    <property type="entry name" value="FAD-bd_FR_type"/>
</dbReference>
<evidence type="ECO:0000256" key="3">
    <source>
        <dbReference type="ARBA" id="ARBA00022714"/>
    </source>
</evidence>
<dbReference type="PROSITE" id="PS51085">
    <property type="entry name" value="2FE2S_FER_2"/>
    <property type="match status" value="1"/>
</dbReference>
<dbReference type="InterPro" id="IPR001433">
    <property type="entry name" value="OxRdtase_FAD/NAD-bd"/>
</dbReference>
<organism evidence="10 11">
    <name type="scientific">Nocardioides aromaticivorans</name>
    <dbReference type="NCBI Taxonomy" id="200618"/>
    <lineage>
        <taxon>Bacteria</taxon>
        <taxon>Bacillati</taxon>
        <taxon>Actinomycetota</taxon>
        <taxon>Actinomycetes</taxon>
        <taxon>Propionibacteriales</taxon>
        <taxon>Nocardioidaceae</taxon>
        <taxon>Nocardioides</taxon>
    </lineage>
</organism>
<reference evidence="10 11" key="1">
    <citation type="submission" date="2017-06" db="EMBL/GenBank/DDBJ databases">
        <title>Complete Genome Sequence of the Soil Carbazole-Degrading Bacterium Nocardioides aromaticivorans IC177.</title>
        <authorList>
            <person name="Vejarano F."/>
            <person name="Suzuki-Minakuchi C."/>
            <person name="Ohtsubo Y."/>
            <person name="Tsuda M."/>
            <person name="Okada K."/>
            <person name="Nojiri H."/>
        </authorList>
    </citation>
    <scope>NUCLEOTIDE SEQUENCE [LARGE SCALE GENOMIC DNA]</scope>
    <source>
        <strain evidence="10 11">IC177</strain>
    </source>
</reference>
<dbReference type="Gene3D" id="3.10.20.30">
    <property type="match status" value="1"/>
</dbReference>
<dbReference type="InterPro" id="IPR036010">
    <property type="entry name" value="2Fe-2S_ferredoxin-like_sf"/>
</dbReference>
<evidence type="ECO:0000256" key="1">
    <source>
        <dbReference type="ARBA" id="ARBA00001974"/>
    </source>
</evidence>
<dbReference type="InterPro" id="IPR017938">
    <property type="entry name" value="Riboflavin_synthase-like_b-brl"/>
</dbReference>
<dbReference type="InterPro" id="IPR039261">
    <property type="entry name" value="FNR_nucleotide-bd"/>
</dbReference>
<dbReference type="PANTHER" id="PTHR47354">
    <property type="entry name" value="NADH OXIDOREDUCTASE HCR"/>
    <property type="match status" value="1"/>
</dbReference>
<dbReference type="InterPro" id="IPR050415">
    <property type="entry name" value="MRET"/>
</dbReference>
<feature type="domain" description="2Fe-2S ferredoxin-type" evidence="8">
    <location>
        <begin position="223"/>
        <end position="310"/>
    </location>
</feature>
<protein>
    <submittedName>
        <fullName evidence="10">Oxidoreductase</fullName>
    </submittedName>
</protein>
<dbReference type="SUPFAM" id="SSF52343">
    <property type="entry name" value="Ferredoxin reductase-like, C-terminal NADP-linked domain"/>
    <property type="match status" value="1"/>
</dbReference>
<dbReference type="PROSITE" id="PS51384">
    <property type="entry name" value="FAD_FR"/>
    <property type="match status" value="1"/>
</dbReference>
<keyword evidence="6" id="KW-0408">Iron</keyword>
<dbReference type="Gene3D" id="3.40.50.80">
    <property type="entry name" value="Nucleotide-binding domain of ferredoxin-NADP reductase (FNR) module"/>
    <property type="match status" value="1"/>
</dbReference>
<evidence type="ECO:0000259" key="9">
    <source>
        <dbReference type="PROSITE" id="PS51384"/>
    </source>
</evidence>
<dbReference type="PANTHER" id="PTHR47354:SF1">
    <property type="entry name" value="CARNITINE MONOOXYGENASE REDUCTASE SUBUNIT"/>
    <property type="match status" value="1"/>
</dbReference>
<dbReference type="SUPFAM" id="SSF54292">
    <property type="entry name" value="2Fe-2S ferredoxin-like"/>
    <property type="match status" value="1"/>
</dbReference>
<keyword evidence="3" id="KW-0001">2Fe-2S</keyword>
<keyword evidence="5" id="KW-0560">Oxidoreductase</keyword>
<dbReference type="Gene3D" id="2.40.30.10">
    <property type="entry name" value="Translation factors"/>
    <property type="match status" value="1"/>
</dbReference>
<dbReference type="InterPro" id="IPR006058">
    <property type="entry name" value="2Fe2S_fd_BS"/>
</dbReference>
<accession>A0ABX7PGM3</accession>
<dbReference type="Proteomes" id="UP000662818">
    <property type="component" value="Chromosome"/>
</dbReference>
<dbReference type="Pfam" id="PF00175">
    <property type="entry name" value="NAD_binding_1"/>
    <property type="match status" value="1"/>
</dbReference>
<keyword evidence="4" id="KW-0479">Metal-binding</keyword>
<dbReference type="EMBL" id="CP022295">
    <property type="protein sequence ID" value="QSR24878.1"/>
    <property type="molecule type" value="Genomic_DNA"/>
</dbReference>
<evidence type="ECO:0000256" key="6">
    <source>
        <dbReference type="ARBA" id="ARBA00023004"/>
    </source>
</evidence>
<keyword evidence="11" id="KW-1185">Reference proteome</keyword>
<keyword evidence="2" id="KW-0285">Flavoprotein</keyword>
<dbReference type="CDD" id="cd00207">
    <property type="entry name" value="fer2"/>
    <property type="match status" value="1"/>
</dbReference>
<dbReference type="CDD" id="cd06185">
    <property type="entry name" value="PDR_like"/>
    <property type="match status" value="1"/>
</dbReference>
<dbReference type="PRINTS" id="PR00409">
    <property type="entry name" value="PHDIOXRDTASE"/>
</dbReference>
<comment type="cofactor">
    <cofactor evidence="1">
        <name>FAD</name>
        <dbReference type="ChEBI" id="CHEBI:57692"/>
    </cofactor>
</comment>
<evidence type="ECO:0000313" key="10">
    <source>
        <dbReference type="EMBL" id="QSR24878.1"/>
    </source>
</evidence>
<sequence>MLVRIRERRIEAQDVVSLVLECGDGAELPPWQAGAHIDLKISDDVVRQYSLCSLPAQRDCWRLGVLRQPEGRGGSEAVFALAEGALVEVSAPRNNFALVEAQRYLFVAGGIGITPVLPMIHAADTAGADWRLVYGGRSRKAMAFTQELAGYGDRVELLPEDERGLIDLAAALAWCDDNTLVYACGPEAMLHAIETAMIDHAAALHLERFTPKAQGEGLADEPFEVEFVASGLTRTVPAGTSILSVAEQEGLPVFSSCEQGTCGTCVTAIVSGRADHRDSLLSQAERESNEQLCICVSRAEPGAGPLRLDL</sequence>
<evidence type="ECO:0000256" key="7">
    <source>
        <dbReference type="ARBA" id="ARBA00023014"/>
    </source>
</evidence>
<evidence type="ECO:0000256" key="4">
    <source>
        <dbReference type="ARBA" id="ARBA00022723"/>
    </source>
</evidence>
<feature type="domain" description="FAD-binding FR-type" evidence="9">
    <location>
        <begin position="1"/>
        <end position="99"/>
    </location>
</feature>
<evidence type="ECO:0000256" key="5">
    <source>
        <dbReference type="ARBA" id="ARBA00023002"/>
    </source>
</evidence>
<name>A0ABX7PGM3_9ACTN</name>
<keyword evidence="7" id="KW-0411">Iron-sulfur</keyword>
<gene>
    <name evidence="10" type="ORF">CFH99_04515</name>
</gene>
<dbReference type="SUPFAM" id="SSF63380">
    <property type="entry name" value="Riboflavin synthase domain-like"/>
    <property type="match status" value="1"/>
</dbReference>
<proteinExistence type="predicted"/>
<dbReference type="InterPro" id="IPR001041">
    <property type="entry name" value="2Fe-2S_ferredoxin-type"/>
</dbReference>
<evidence type="ECO:0000259" key="8">
    <source>
        <dbReference type="PROSITE" id="PS51085"/>
    </source>
</evidence>
<dbReference type="Pfam" id="PF00111">
    <property type="entry name" value="Fer2"/>
    <property type="match status" value="1"/>
</dbReference>
<evidence type="ECO:0000313" key="11">
    <source>
        <dbReference type="Proteomes" id="UP000662818"/>
    </source>
</evidence>
<evidence type="ECO:0000256" key="2">
    <source>
        <dbReference type="ARBA" id="ARBA00022630"/>
    </source>
</evidence>